<gene>
    <name evidence="1" type="ORF">IV203_015916</name>
</gene>
<accession>A0A9K3LC27</accession>
<name>A0A9K3LC27_9STRA</name>
<dbReference type="Proteomes" id="UP000693970">
    <property type="component" value="Unassembled WGS sequence"/>
</dbReference>
<dbReference type="AlphaFoldDB" id="A0A9K3LC27"/>
<keyword evidence="2" id="KW-1185">Reference proteome</keyword>
<organism evidence="1 2">
    <name type="scientific">Nitzschia inconspicua</name>
    <dbReference type="NCBI Taxonomy" id="303405"/>
    <lineage>
        <taxon>Eukaryota</taxon>
        <taxon>Sar</taxon>
        <taxon>Stramenopiles</taxon>
        <taxon>Ochrophyta</taxon>
        <taxon>Bacillariophyta</taxon>
        <taxon>Bacillariophyceae</taxon>
        <taxon>Bacillariophycidae</taxon>
        <taxon>Bacillariales</taxon>
        <taxon>Bacillariaceae</taxon>
        <taxon>Nitzschia</taxon>
    </lineage>
</organism>
<proteinExistence type="predicted"/>
<reference evidence="1" key="2">
    <citation type="submission" date="2021-04" db="EMBL/GenBank/DDBJ databases">
        <authorList>
            <person name="Podell S."/>
        </authorList>
    </citation>
    <scope>NUCLEOTIDE SEQUENCE</scope>
    <source>
        <strain evidence="1">Hildebrandi</strain>
    </source>
</reference>
<evidence type="ECO:0000313" key="2">
    <source>
        <dbReference type="Proteomes" id="UP000693970"/>
    </source>
</evidence>
<dbReference type="EMBL" id="JAGRRH010000014">
    <property type="protein sequence ID" value="KAG7359327.1"/>
    <property type="molecule type" value="Genomic_DNA"/>
</dbReference>
<comment type="caution">
    <text evidence="1">The sequence shown here is derived from an EMBL/GenBank/DDBJ whole genome shotgun (WGS) entry which is preliminary data.</text>
</comment>
<reference evidence="1" key="1">
    <citation type="journal article" date="2021" name="Sci. Rep.">
        <title>Diploid genomic architecture of Nitzschia inconspicua, an elite biomass production diatom.</title>
        <authorList>
            <person name="Oliver A."/>
            <person name="Podell S."/>
            <person name="Pinowska A."/>
            <person name="Traller J.C."/>
            <person name="Smith S.R."/>
            <person name="McClure R."/>
            <person name="Beliaev A."/>
            <person name="Bohutskyi P."/>
            <person name="Hill E.A."/>
            <person name="Rabines A."/>
            <person name="Zheng H."/>
            <person name="Allen L.Z."/>
            <person name="Kuo A."/>
            <person name="Grigoriev I.V."/>
            <person name="Allen A.E."/>
            <person name="Hazlebeck D."/>
            <person name="Allen E.E."/>
        </authorList>
    </citation>
    <scope>NUCLEOTIDE SEQUENCE</scope>
    <source>
        <strain evidence="1">Hildebrandi</strain>
    </source>
</reference>
<sequence>MKHATSFYELTLLSFGRSVPKDCVSADHRNVEEANLAFVIFLTSAKPRSHYPLIKFTSLPNRIDFILLTG</sequence>
<protein>
    <submittedName>
        <fullName evidence="1">Uncharacterized protein</fullName>
    </submittedName>
</protein>
<evidence type="ECO:0000313" key="1">
    <source>
        <dbReference type="EMBL" id="KAG7359327.1"/>
    </source>
</evidence>